<feature type="transmembrane region" description="Helical" evidence="2">
    <location>
        <begin position="96"/>
        <end position="117"/>
    </location>
</feature>
<organism evidence="3 4">
    <name type="scientific">Saccharopolyspora hordei</name>
    <dbReference type="NCBI Taxonomy" id="1838"/>
    <lineage>
        <taxon>Bacteria</taxon>
        <taxon>Bacillati</taxon>
        <taxon>Actinomycetota</taxon>
        <taxon>Actinomycetes</taxon>
        <taxon>Pseudonocardiales</taxon>
        <taxon>Pseudonocardiaceae</taxon>
        <taxon>Saccharopolyspora</taxon>
    </lineage>
</organism>
<keyword evidence="4" id="KW-1185">Reference proteome</keyword>
<evidence type="ECO:0000256" key="2">
    <source>
        <dbReference type="SAM" id="Phobius"/>
    </source>
</evidence>
<dbReference type="EMBL" id="JACCFJ010000001">
    <property type="protein sequence ID" value="NYI82581.1"/>
    <property type="molecule type" value="Genomic_DNA"/>
</dbReference>
<comment type="caution">
    <text evidence="3">The sequence shown here is derived from an EMBL/GenBank/DDBJ whole genome shotgun (WGS) entry which is preliminary data.</text>
</comment>
<keyword evidence="2" id="KW-0812">Transmembrane</keyword>
<evidence type="ECO:0000256" key="1">
    <source>
        <dbReference type="SAM" id="MobiDB-lite"/>
    </source>
</evidence>
<dbReference type="RefSeq" id="WP_179718479.1">
    <property type="nucleotide sequence ID" value="NZ_BAABFH010000001.1"/>
</dbReference>
<feature type="transmembrane region" description="Helical" evidence="2">
    <location>
        <begin position="69"/>
        <end position="90"/>
    </location>
</feature>
<protein>
    <submittedName>
        <fullName evidence="3">Uncharacterized protein</fullName>
    </submittedName>
</protein>
<name>A0A853AQ26_9PSEU</name>
<accession>A0A853AQ26</accession>
<feature type="compositionally biased region" description="Pro residues" evidence="1">
    <location>
        <begin position="1"/>
        <end position="20"/>
    </location>
</feature>
<keyword evidence="2" id="KW-1133">Transmembrane helix</keyword>
<feature type="compositionally biased region" description="Low complexity" evidence="1">
    <location>
        <begin position="33"/>
        <end position="49"/>
    </location>
</feature>
<proteinExistence type="predicted"/>
<evidence type="ECO:0000313" key="4">
    <source>
        <dbReference type="Proteomes" id="UP000587002"/>
    </source>
</evidence>
<dbReference type="SUPFAM" id="SSF81995">
    <property type="entry name" value="beta-sandwich domain of Sec23/24"/>
    <property type="match status" value="1"/>
</dbReference>
<reference evidence="3 4" key="1">
    <citation type="submission" date="2020-07" db="EMBL/GenBank/DDBJ databases">
        <title>Sequencing the genomes of 1000 actinobacteria strains.</title>
        <authorList>
            <person name="Klenk H.-P."/>
        </authorList>
    </citation>
    <scope>NUCLEOTIDE SEQUENCE [LARGE SCALE GENOMIC DNA]</scope>
    <source>
        <strain evidence="3 4">DSM 44065</strain>
    </source>
</reference>
<feature type="compositionally biased region" description="Pro residues" evidence="1">
    <location>
        <begin position="50"/>
        <end position="60"/>
    </location>
</feature>
<evidence type="ECO:0000313" key="3">
    <source>
        <dbReference type="EMBL" id="NYI82581.1"/>
    </source>
</evidence>
<feature type="transmembrane region" description="Helical" evidence="2">
    <location>
        <begin position="124"/>
        <end position="143"/>
    </location>
</feature>
<feature type="transmembrane region" description="Helical" evidence="2">
    <location>
        <begin position="163"/>
        <end position="184"/>
    </location>
</feature>
<sequence length="204" mass="21865">MTSPQPPYGQPQQPGPPPGYPQQGYPQQPPGYPQQAYPQQPGNPQQGYPQPYPGQPYPPPAPATGPSPVFAIILGAIAIIVSLVIIIDFVTTTSVIVVVLCVTGGAALAAGGVTLVLRHWIAPWLFVGATALFVGYYVERVLYKFQHLEPARGDTTAEAFYSWSAIATLVPVAIMTVLVFLPFIRKALKPKATAAPAQPVQYYQ</sequence>
<feature type="region of interest" description="Disordered" evidence="1">
    <location>
        <begin position="1"/>
        <end position="60"/>
    </location>
</feature>
<dbReference type="Proteomes" id="UP000587002">
    <property type="component" value="Unassembled WGS sequence"/>
</dbReference>
<dbReference type="AlphaFoldDB" id="A0A853AQ26"/>
<keyword evidence="2" id="KW-0472">Membrane</keyword>
<gene>
    <name evidence="3" type="ORF">HNR68_001211</name>
</gene>